<evidence type="ECO:0000256" key="1">
    <source>
        <dbReference type="SAM" id="MobiDB-lite"/>
    </source>
</evidence>
<name>A0A183M5L5_9TREM</name>
<sequence>MQQWFPKTVGDRTHVDRAKKNQASPSKLSISSVVWKSTGDLVAQSTPKNVLPVIKGPRIQTRASTSNQQGAEPESTGKPGKTITVRDDSLIIMNLKDNPDLLLSLQDKNDRIFWGELNKKLELPGIEPLTVTRLTRGKESKNQNHPRLLRLTIKNSTDVEDVLLASHLLKSDGNVRILPDIPYSERNLIRNIPKESRQKFFRRGNIIVQGVPENTDPNQANSDIREWKFIKQSLRLKNILTQHVTRLAKKDGDSRPRLMRITVLSSHMAASTLEAFRANRRRLPAGIHMHPDRPYEARTNHKGKSKLIIPLVDRLDDKKTCKGQGLPTRRTLYS</sequence>
<feature type="region of interest" description="Disordered" evidence="1">
    <location>
        <begin position="56"/>
        <end position="82"/>
    </location>
</feature>
<dbReference type="Proteomes" id="UP000277204">
    <property type="component" value="Unassembled WGS sequence"/>
</dbReference>
<evidence type="ECO:0000313" key="2">
    <source>
        <dbReference type="EMBL" id="VDO94878.1"/>
    </source>
</evidence>
<feature type="compositionally biased region" description="Polar residues" evidence="1">
    <location>
        <begin position="61"/>
        <end position="70"/>
    </location>
</feature>
<protein>
    <submittedName>
        <fullName evidence="2">Uncharacterized protein</fullName>
    </submittedName>
</protein>
<dbReference type="STRING" id="48269.A0A183M5L5"/>
<proteinExistence type="predicted"/>
<accession>A0A183M5L5</accession>
<evidence type="ECO:0000313" key="3">
    <source>
        <dbReference type="Proteomes" id="UP000277204"/>
    </source>
</evidence>
<organism evidence="2 3">
    <name type="scientific">Schistosoma margrebowiei</name>
    <dbReference type="NCBI Taxonomy" id="48269"/>
    <lineage>
        <taxon>Eukaryota</taxon>
        <taxon>Metazoa</taxon>
        <taxon>Spiralia</taxon>
        <taxon>Lophotrochozoa</taxon>
        <taxon>Platyhelminthes</taxon>
        <taxon>Trematoda</taxon>
        <taxon>Digenea</taxon>
        <taxon>Strigeidida</taxon>
        <taxon>Schistosomatoidea</taxon>
        <taxon>Schistosomatidae</taxon>
        <taxon>Schistosoma</taxon>
    </lineage>
</organism>
<feature type="region of interest" description="Disordered" evidence="1">
    <location>
        <begin position="1"/>
        <end position="23"/>
    </location>
</feature>
<dbReference type="AlphaFoldDB" id="A0A183M5L5"/>
<dbReference type="EMBL" id="UZAI01006324">
    <property type="protein sequence ID" value="VDO94878.1"/>
    <property type="molecule type" value="Genomic_DNA"/>
</dbReference>
<gene>
    <name evidence="2" type="ORF">SMRZ_LOCUS11340</name>
</gene>
<feature type="compositionally biased region" description="Basic and acidic residues" evidence="1">
    <location>
        <begin position="9"/>
        <end position="19"/>
    </location>
</feature>
<keyword evidence="3" id="KW-1185">Reference proteome</keyword>
<reference evidence="2 3" key="1">
    <citation type="submission" date="2018-11" db="EMBL/GenBank/DDBJ databases">
        <authorList>
            <consortium name="Pathogen Informatics"/>
        </authorList>
    </citation>
    <scope>NUCLEOTIDE SEQUENCE [LARGE SCALE GENOMIC DNA]</scope>
    <source>
        <strain evidence="2 3">Zambia</strain>
    </source>
</reference>